<dbReference type="Proteomes" id="UP000297452">
    <property type="component" value="Unassembled WGS sequence"/>
</dbReference>
<protein>
    <submittedName>
        <fullName evidence="3">Uncharacterized protein</fullName>
    </submittedName>
</protein>
<proteinExistence type="inferred from homology"/>
<dbReference type="GO" id="GO:0016765">
    <property type="term" value="F:transferase activity, transferring alkyl or aryl (other than methyl) groups"/>
    <property type="evidence" value="ECO:0007669"/>
    <property type="project" value="InterPro"/>
</dbReference>
<organism evidence="3 4">
    <name type="scientific">Botryotinia narcissicola</name>
    <dbReference type="NCBI Taxonomy" id="278944"/>
    <lineage>
        <taxon>Eukaryota</taxon>
        <taxon>Fungi</taxon>
        <taxon>Dikarya</taxon>
        <taxon>Ascomycota</taxon>
        <taxon>Pezizomycotina</taxon>
        <taxon>Leotiomycetes</taxon>
        <taxon>Helotiales</taxon>
        <taxon>Sclerotiniaceae</taxon>
        <taxon>Botryotinia</taxon>
    </lineage>
</organism>
<accession>A0A4Z1J756</accession>
<dbReference type="PANTHER" id="PTHR40627:SF4">
    <property type="entry name" value="PRENYLTRANSFERASE ASQH1-RELATED"/>
    <property type="match status" value="1"/>
</dbReference>
<dbReference type="InterPro" id="IPR017795">
    <property type="entry name" value="ABBA_NscD-like"/>
</dbReference>
<comment type="caution">
    <text evidence="3">The sequence shown here is derived from an EMBL/GenBank/DDBJ whole genome shotgun (WGS) entry which is preliminary data.</text>
</comment>
<gene>
    <name evidence="3" type="ORF">BOTNAR_0016g00490</name>
</gene>
<dbReference type="OrthoDB" id="3354387at2759"/>
<dbReference type="EMBL" id="PQXJ01000016">
    <property type="protein sequence ID" value="TGO69054.1"/>
    <property type="molecule type" value="Genomic_DNA"/>
</dbReference>
<dbReference type="GO" id="GO:0009820">
    <property type="term" value="P:alkaloid metabolic process"/>
    <property type="evidence" value="ECO:0007669"/>
    <property type="project" value="InterPro"/>
</dbReference>
<dbReference type="AlphaFoldDB" id="A0A4Z1J756"/>
<evidence type="ECO:0000256" key="2">
    <source>
        <dbReference type="ARBA" id="ARBA00022679"/>
    </source>
</evidence>
<keyword evidence="4" id="KW-1185">Reference proteome</keyword>
<comment type="similarity">
    <text evidence="1">Belongs to the tryptophan dimethylallyltransferase family.</text>
</comment>
<evidence type="ECO:0000313" key="4">
    <source>
        <dbReference type="Proteomes" id="UP000297452"/>
    </source>
</evidence>
<evidence type="ECO:0000313" key="3">
    <source>
        <dbReference type="EMBL" id="TGO69054.1"/>
    </source>
</evidence>
<name>A0A4Z1J756_9HELO</name>
<dbReference type="Pfam" id="PF11991">
    <property type="entry name" value="Trp_DMAT"/>
    <property type="match status" value="1"/>
</dbReference>
<dbReference type="PANTHER" id="PTHR40627">
    <property type="entry name" value="INDOLE PRENYLTRANSFERASE TDIB-RELATED"/>
    <property type="match status" value="1"/>
</dbReference>
<keyword evidence="2" id="KW-0808">Transferase</keyword>
<evidence type="ECO:0000256" key="1">
    <source>
        <dbReference type="ARBA" id="ARBA00010209"/>
    </source>
</evidence>
<reference evidence="3 4" key="1">
    <citation type="submission" date="2017-12" db="EMBL/GenBank/DDBJ databases">
        <title>Comparative genomics of Botrytis spp.</title>
        <authorList>
            <person name="Valero-Jimenez C.A."/>
            <person name="Tapia P."/>
            <person name="Veloso J."/>
            <person name="Silva-Moreno E."/>
            <person name="Staats M."/>
            <person name="Valdes J.H."/>
            <person name="Van Kan J.A.L."/>
        </authorList>
    </citation>
    <scope>NUCLEOTIDE SEQUENCE [LARGE SCALE GENOMIC DNA]</scope>
    <source>
        <strain evidence="3 4">MUCL2120</strain>
    </source>
</reference>
<sequence>MDCISGQQLSSSVTHDITLASSAPSDQHLSPDALLWWNATSATLWNLLVSGNYDLRQQTSAMMFYHTYVVPNLGPFPIEANQPPRWKGYMTDDFSPIEFSWNCGMHKEMLIEECALSGKIIDPWNQKVTIDLVNRLEVDVPEINVQWFRRLLKDFTPSKDVLSEDFISRFDPQQPRSSLFMAFEMRDKIPVVKLYMMPFARAMETSQTESAVILESLANFAQELEWSSLQGLARALSEEQVTRT</sequence>